<dbReference type="AlphaFoldDB" id="A0A2W5T439"/>
<sequence length="112" mass="12202">MLQNFDDIQKLGKDNLELSVKSFGTVSKGVQAIAVEVADYSKKSFEEGTATAEKLFGAKTLDKAVEIQSAYFKGAYESFVAQATKIGELYADLAKEAYKPYEGVMGKFPVAK</sequence>
<evidence type="ECO:0000259" key="1">
    <source>
        <dbReference type="Pfam" id="PF09361"/>
    </source>
</evidence>
<dbReference type="EMBL" id="QFQD01000045">
    <property type="protein sequence ID" value="PZQ81450.1"/>
    <property type="molecule type" value="Genomic_DNA"/>
</dbReference>
<comment type="caution">
    <text evidence="2">The sequence shown here is derived from an EMBL/GenBank/DDBJ whole genome shotgun (WGS) entry which is preliminary data.</text>
</comment>
<protein>
    <submittedName>
        <fullName evidence="2">Phasin</fullName>
    </submittedName>
</protein>
<accession>A0A2W5T439</accession>
<proteinExistence type="predicted"/>
<dbReference type="Proteomes" id="UP000248887">
    <property type="component" value="Unassembled WGS sequence"/>
</dbReference>
<evidence type="ECO:0000313" key="3">
    <source>
        <dbReference type="Proteomes" id="UP000248887"/>
    </source>
</evidence>
<organism evidence="2 3">
    <name type="scientific">Ancylobacter novellus</name>
    <name type="common">Thiobacillus novellus</name>
    <dbReference type="NCBI Taxonomy" id="921"/>
    <lineage>
        <taxon>Bacteria</taxon>
        <taxon>Pseudomonadati</taxon>
        <taxon>Pseudomonadota</taxon>
        <taxon>Alphaproteobacteria</taxon>
        <taxon>Hyphomicrobiales</taxon>
        <taxon>Xanthobacteraceae</taxon>
        <taxon>Ancylobacter</taxon>
    </lineage>
</organism>
<gene>
    <name evidence="2" type="ORF">DI549_13995</name>
</gene>
<reference evidence="2 3" key="1">
    <citation type="submission" date="2017-08" db="EMBL/GenBank/DDBJ databases">
        <title>Infants hospitalized years apart are colonized by the same room-sourced microbial strains.</title>
        <authorList>
            <person name="Brooks B."/>
            <person name="Olm M.R."/>
            <person name="Firek B.A."/>
            <person name="Baker R."/>
            <person name="Thomas B.C."/>
            <person name="Morowitz M.J."/>
            <person name="Banfield J.F."/>
        </authorList>
    </citation>
    <scope>NUCLEOTIDE SEQUENCE [LARGE SCALE GENOMIC DNA]</scope>
    <source>
        <strain evidence="2">S2_005_001_R2_27</strain>
    </source>
</reference>
<feature type="domain" description="Phasin" evidence="1">
    <location>
        <begin position="7"/>
        <end position="102"/>
    </location>
</feature>
<dbReference type="InterPro" id="IPR018968">
    <property type="entry name" value="Phasin"/>
</dbReference>
<evidence type="ECO:0000313" key="2">
    <source>
        <dbReference type="EMBL" id="PZQ81450.1"/>
    </source>
</evidence>
<name>A0A2W5T439_ANCNO</name>
<dbReference type="Pfam" id="PF09361">
    <property type="entry name" value="Phasin_2"/>
    <property type="match status" value="1"/>
</dbReference>